<dbReference type="OrthoDB" id="525132at2"/>
<comment type="caution">
    <text evidence="1">The sequence shown here is derived from an EMBL/GenBank/DDBJ whole genome shotgun (WGS) entry which is preliminary data.</text>
</comment>
<reference evidence="1 2" key="2">
    <citation type="submission" date="2018-03" db="EMBL/GenBank/DDBJ databases">
        <title>The ancient ancestry and fast evolution of plastids.</title>
        <authorList>
            <person name="Moore K.R."/>
            <person name="Magnabosco C."/>
            <person name="Momper L."/>
            <person name="Gold D.A."/>
            <person name="Bosak T."/>
            <person name="Fournier G.P."/>
        </authorList>
    </citation>
    <scope>NUCLEOTIDE SEQUENCE [LARGE SCALE GENOMIC DNA]</scope>
    <source>
        <strain evidence="1 2">ULC18</strain>
    </source>
</reference>
<reference evidence="2" key="1">
    <citation type="submission" date="2018-02" db="EMBL/GenBank/DDBJ databases">
        <authorList>
            <person name="Moore K."/>
            <person name="Momper L."/>
        </authorList>
    </citation>
    <scope>NUCLEOTIDE SEQUENCE [LARGE SCALE GENOMIC DNA]</scope>
    <source>
        <strain evidence="2">ULC18</strain>
    </source>
</reference>
<name>A0A2T1E6K8_9CYAN</name>
<dbReference type="AlphaFoldDB" id="A0A2T1E6K8"/>
<evidence type="ECO:0000313" key="1">
    <source>
        <dbReference type="EMBL" id="PSB28382.1"/>
    </source>
</evidence>
<organism evidence="1 2">
    <name type="scientific">Stenomitos frigidus ULC18</name>
    <dbReference type="NCBI Taxonomy" id="2107698"/>
    <lineage>
        <taxon>Bacteria</taxon>
        <taxon>Bacillati</taxon>
        <taxon>Cyanobacteriota</taxon>
        <taxon>Cyanophyceae</taxon>
        <taxon>Leptolyngbyales</taxon>
        <taxon>Leptolyngbyaceae</taxon>
        <taxon>Stenomitos</taxon>
    </lineage>
</organism>
<dbReference type="EMBL" id="PVWK01000080">
    <property type="protein sequence ID" value="PSB28382.1"/>
    <property type="molecule type" value="Genomic_DNA"/>
</dbReference>
<accession>A0A2T1E6K8</accession>
<protein>
    <submittedName>
        <fullName evidence="1">Uncharacterized protein</fullName>
    </submittedName>
</protein>
<dbReference type="RefSeq" id="WP_106256849.1">
    <property type="nucleotide sequence ID" value="NZ_CAWNSW010000068.1"/>
</dbReference>
<gene>
    <name evidence="1" type="ORF">C7B82_13690</name>
</gene>
<keyword evidence="2" id="KW-1185">Reference proteome</keyword>
<proteinExistence type="predicted"/>
<sequence>MSRDVPVPEINGGLVQSIPQPDVKALTEPFSQAKLFEADSALADDLAAADSVLDHVSQLKAKAKVALIRRLLTQLEADHIQTILEFGLREIGDRHRRGVSSENHNTRLLLKKDYSYQDRGLNEPTQYYVYLRRRKPKLDRYIGTLFYVPQGCALDYFLDVEGRMVFKPPHNVFQLQDSTNPAVNQVVRLICLEPPPADYTFDKQQNDTPDIHLQLEYLDPKTHQPIAKQSYPFPACMHEGGRLDRYRWEVTPLMLAPDTSVLHEPLDRLSILEPLTTEGLLVASPTRAELSHLLPGDAATRLDEFNQGTIATQAAWVDVKPAVSPPELVTPQTTRRVLELPMTRWLTFYLSNDRDSDALLTRMRLWATWSEKAMPQSRWEMVQDGTTYTLMNAHFKRRILRFSSDQTAVAFENSLPVLVRWFHDLGLAVSQAQNQRQYSAAQLQLAHTLFVDMSLPQTDPLVVLKKLFGIEFSKTLPDRR</sequence>
<dbReference type="Proteomes" id="UP000239576">
    <property type="component" value="Unassembled WGS sequence"/>
</dbReference>
<evidence type="ECO:0000313" key="2">
    <source>
        <dbReference type="Proteomes" id="UP000239576"/>
    </source>
</evidence>